<keyword evidence="5" id="KW-1185">Reference proteome</keyword>
<dbReference type="Pfam" id="PF00134">
    <property type="entry name" value="Cyclin_N"/>
    <property type="match status" value="1"/>
</dbReference>
<protein>
    <recommendedName>
        <fullName evidence="2">B-like cyclin</fullName>
    </recommendedName>
</protein>
<dbReference type="Gene3D" id="1.10.472.10">
    <property type="entry name" value="Cyclin-like"/>
    <property type="match status" value="1"/>
</dbReference>
<proteinExistence type="predicted"/>
<comment type="subunit">
    <text evidence="1">Interacts with the CDC2 protein kinase to form a serine/threonine kinase holoenzyme complex also known as maturation promoting factor (MPF). The cyclin subunit imparts substrate specificity to the complex.</text>
</comment>
<feature type="domain" description="Cyclin N-terminal" evidence="3">
    <location>
        <begin position="3"/>
        <end position="35"/>
    </location>
</feature>
<gene>
    <name evidence="4" type="ORF">QN277_009334</name>
</gene>
<comment type="caution">
    <text evidence="4">The sequence shown here is derived from an EMBL/GenBank/DDBJ whole genome shotgun (WGS) entry which is preliminary data.</text>
</comment>
<accession>A0AAE1M8E5</accession>
<dbReference type="SUPFAM" id="SSF47954">
    <property type="entry name" value="Cyclin-like"/>
    <property type="match status" value="1"/>
</dbReference>
<dbReference type="Proteomes" id="UP001293593">
    <property type="component" value="Unassembled WGS sequence"/>
</dbReference>
<evidence type="ECO:0000313" key="4">
    <source>
        <dbReference type="EMBL" id="KAK4256480.1"/>
    </source>
</evidence>
<dbReference type="InterPro" id="IPR006671">
    <property type="entry name" value="Cyclin_N"/>
</dbReference>
<evidence type="ECO:0000313" key="5">
    <source>
        <dbReference type="Proteomes" id="UP001293593"/>
    </source>
</evidence>
<dbReference type="AlphaFoldDB" id="A0AAE1M8E5"/>
<evidence type="ECO:0000259" key="3">
    <source>
        <dbReference type="Pfam" id="PF00134"/>
    </source>
</evidence>
<evidence type="ECO:0000256" key="2">
    <source>
        <dbReference type="ARBA" id="ARBA00032263"/>
    </source>
</evidence>
<organism evidence="4 5">
    <name type="scientific">Acacia crassicarpa</name>
    <name type="common">northern wattle</name>
    <dbReference type="NCBI Taxonomy" id="499986"/>
    <lineage>
        <taxon>Eukaryota</taxon>
        <taxon>Viridiplantae</taxon>
        <taxon>Streptophyta</taxon>
        <taxon>Embryophyta</taxon>
        <taxon>Tracheophyta</taxon>
        <taxon>Spermatophyta</taxon>
        <taxon>Magnoliopsida</taxon>
        <taxon>eudicotyledons</taxon>
        <taxon>Gunneridae</taxon>
        <taxon>Pentapetalae</taxon>
        <taxon>rosids</taxon>
        <taxon>fabids</taxon>
        <taxon>Fabales</taxon>
        <taxon>Fabaceae</taxon>
        <taxon>Caesalpinioideae</taxon>
        <taxon>mimosoid clade</taxon>
        <taxon>Acacieae</taxon>
        <taxon>Acacia</taxon>
    </lineage>
</organism>
<sequence length="96" mass="10624">MSSSSITPRLRGILLNWLIEVHLTYGFMPRTLYLGLLQLASKPAVKRARVIMCWYQSQGLSRRASVDTGPQRGGLQAWAVTIGIRASPREGSNHCA</sequence>
<name>A0AAE1M8E5_9FABA</name>
<dbReference type="EMBL" id="JAWXYG010000013">
    <property type="protein sequence ID" value="KAK4256480.1"/>
    <property type="molecule type" value="Genomic_DNA"/>
</dbReference>
<reference evidence="4" key="1">
    <citation type="submission" date="2023-10" db="EMBL/GenBank/DDBJ databases">
        <title>Chromosome-level genome of the transformable northern wattle, Acacia crassicarpa.</title>
        <authorList>
            <person name="Massaro I."/>
            <person name="Sinha N.R."/>
            <person name="Poethig S."/>
            <person name="Leichty A.R."/>
        </authorList>
    </citation>
    <scope>NUCLEOTIDE SEQUENCE</scope>
    <source>
        <strain evidence="4">Acra3RX</strain>
        <tissue evidence="4">Leaf</tissue>
    </source>
</reference>
<dbReference type="InterPro" id="IPR036915">
    <property type="entry name" value="Cyclin-like_sf"/>
</dbReference>
<evidence type="ECO:0000256" key="1">
    <source>
        <dbReference type="ARBA" id="ARBA00011177"/>
    </source>
</evidence>